<accession>A0AAV4MMA7</accession>
<reference evidence="2 3" key="1">
    <citation type="submission" date="2021-06" db="EMBL/GenBank/DDBJ databases">
        <title>Caerostris extrusa draft genome.</title>
        <authorList>
            <person name="Kono N."/>
            <person name="Arakawa K."/>
        </authorList>
    </citation>
    <scope>NUCLEOTIDE SEQUENCE [LARGE SCALE GENOMIC DNA]</scope>
</reference>
<protein>
    <submittedName>
        <fullName evidence="2">Uncharacterized protein</fullName>
    </submittedName>
</protein>
<keyword evidence="1" id="KW-1133">Transmembrane helix</keyword>
<proteinExistence type="predicted"/>
<dbReference type="EMBL" id="BPLR01002333">
    <property type="protein sequence ID" value="GIX72611.1"/>
    <property type="molecule type" value="Genomic_DNA"/>
</dbReference>
<feature type="transmembrane region" description="Helical" evidence="1">
    <location>
        <begin position="26"/>
        <end position="45"/>
    </location>
</feature>
<gene>
    <name evidence="2" type="ORF">CEXT_515161</name>
</gene>
<keyword evidence="1" id="KW-0472">Membrane</keyword>
<evidence type="ECO:0000313" key="2">
    <source>
        <dbReference type="EMBL" id="GIX72611.1"/>
    </source>
</evidence>
<evidence type="ECO:0000256" key="1">
    <source>
        <dbReference type="SAM" id="Phobius"/>
    </source>
</evidence>
<evidence type="ECO:0000313" key="3">
    <source>
        <dbReference type="Proteomes" id="UP001054945"/>
    </source>
</evidence>
<dbReference type="AlphaFoldDB" id="A0AAV4MMA7"/>
<sequence>MWKAIGNTHCPVCIILAQKADRETDLFLALTLWIRVPGVAVFSMLRRQRQSVKSASFPPKELRYCNKLL</sequence>
<comment type="caution">
    <text evidence="2">The sequence shown here is derived from an EMBL/GenBank/DDBJ whole genome shotgun (WGS) entry which is preliminary data.</text>
</comment>
<dbReference type="Proteomes" id="UP001054945">
    <property type="component" value="Unassembled WGS sequence"/>
</dbReference>
<keyword evidence="1" id="KW-0812">Transmembrane</keyword>
<keyword evidence="3" id="KW-1185">Reference proteome</keyword>
<name>A0AAV4MMA7_CAEEX</name>
<organism evidence="2 3">
    <name type="scientific">Caerostris extrusa</name>
    <name type="common">Bark spider</name>
    <name type="synonym">Caerostris bankana</name>
    <dbReference type="NCBI Taxonomy" id="172846"/>
    <lineage>
        <taxon>Eukaryota</taxon>
        <taxon>Metazoa</taxon>
        <taxon>Ecdysozoa</taxon>
        <taxon>Arthropoda</taxon>
        <taxon>Chelicerata</taxon>
        <taxon>Arachnida</taxon>
        <taxon>Araneae</taxon>
        <taxon>Araneomorphae</taxon>
        <taxon>Entelegynae</taxon>
        <taxon>Araneoidea</taxon>
        <taxon>Araneidae</taxon>
        <taxon>Caerostris</taxon>
    </lineage>
</organism>